<protein>
    <submittedName>
        <fullName evidence="9">FtsX-like permease family protein</fullName>
    </submittedName>
</protein>
<evidence type="ECO:0000256" key="6">
    <source>
        <dbReference type="SAM" id="Phobius"/>
    </source>
</evidence>
<feature type="domain" description="ABC3 transporter permease C-terminal" evidence="7">
    <location>
        <begin position="302"/>
        <end position="407"/>
    </location>
</feature>
<feature type="domain" description="MacB-like periplasmic core" evidence="8">
    <location>
        <begin position="490"/>
        <end position="648"/>
    </location>
</feature>
<dbReference type="RefSeq" id="WP_133998188.1">
    <property type="nucleotide sequence ID" value="NZ_SODV01000002.1"/>
</dbReference>
<keyword evidence="3 6" id="KW-0812">Transmembrane</keyword>
<dbReference type="InterPro" id="IPR050250">
    <property type="entry name" value="Macrolide_Exporter_MacB"/>
</dbReference>
<dbReference type="GO" id="GO:0022857">
    <property type="term" value="F:transmembrane transporter activity"/>
    <property type="evidence" value="ECO:0007669"/>
    <property type="project" value="TreeGrafter"/>
</dbReference>
<gene>
    <name evidence="9" type="ORF">EDB95_4745</name>
</gene>
<feature type="transmembrane region" description="Helical" evidence="6">
    <location>
        <begin position="437"/>
        <end position="458"/>
    </location>
</feature>
<feature type="transmembrane region" description="Helical" evidence="6">
    <location>
        <begin position="343"/>
        <end position="368"/>
    </location>
</feature>
<feature type="transmembrane region" description="Helical" evidence="6">
    <location>
        <begin position="712"/>
        <end position="729"/>
    </location>
</feature>
<evidence type="ECO:0000256" key="2">
    <source>
        <dbReference type="ARBA" id="ARBA00022475"/>
    </source>
</evidence>
<dbReference type="EMBL" id="SODV01000002">
    <property type="protein sequence ID" value="TDW96909.1"/>
    <property type="molecule type" value="Genomic_DNA"/>
</dbReference>
<dbReference type="AlphaFoldDB" id="A0A4R8DGV1"/>
<keyword evidence="4 6" id="KW-1133">Transmembrane helix</keyword>
<sequence>MFRNYFTIAIRNLQKHRSQSIINIAGLAAGMAISLLIGLWIADEFSFDHYHSNHRRIVQVMVHHEVTGAMRQRAIAAGYTQMAGYTISTALGPALAKGYDDVFQKTGMISDDGSSLLNVGDKAIAVNGQWAQYTIPEIFTFHILAGSGSALKDPSTMLISQSTATALFGHADPIGKIIRRNNNSTFFVGGVYEDLPENSTFYQMGILLPWENTEAAWLNRNADWSDHSAHLYGLLAGNTTPEQATARIKELPTHGAYIAWPRNPEVKETLMTYPLDRIHLHGDFKWGIPDGGRVQFVWFFGMIGTFVLLLACINFMNLSTARSEQRAKEVGIRKTIGSLRSQLIAQFLGESILLALLAFVLAAGLAYFSLPFFNGIAAKHLQFPADSLAFWAVALGFTLLTGILAGSYPAFYLSAFRPVRVLKGLFRAGRAAALPRQVLVTLQFTVSLSLIIGTIIVFRQIQVAKDRPVGYTREGLITVPINTDTLQHRADAVRNELLATGMVAGVAESSLPTTSFGNGNSLEWEGQTEDQKYLNFHNVSITPEFGRTVGWTVLQGRDLSRDFATDTSAMLINMAALKYAGFKNPIGQRVKFYGKPYTIVGVVNDMLANSPYEPIEPAIFLGDGWMGDFTIRLQPGKPVHAALAAIEAVFKKFNPASPFIYHFNDEVYAQKFATETRIGDLAAVFAGLAIFISCLGLFGLASFVAEQRTKEIGVRKVLGAGVLTLWALLSKDFLRLVILSMFISMPLVFIGMHRWLQHYAYRAPLSWWIFASAGAGILLITLATVSFQSLRAALMNPVRSLRTE</sequence>
<evidence type="ECO:0000256" key="4">
    <source>
        <dbReference type="ARBA" id="ARBA00022989"/>
    </source>
</evidence>
<feature type="domain" description="ABC3 transporter permease C-terminal" evidence="7">
    <location>
        <begin position="684"/>
        <end position="797"/>
    </location>
</feature>
<keyword evidence="10" id="KW-1185">Reference proteome</keyword>
<dbReference type="PANTHER" id="PTHR30572:SF18">
    <property type="entry name" value="ABC-TYPE MACROLIDE FAMILY EXPORT SYSTEM PERMEASE COMPONENT 2"/>
    <property type="match status" value="1"/>
</dbReference>
<comment type="subcellular location">
    <subcellularLocation>
        <location evidence="1">Cell membrane</location>
        <topology evidence="1">Multi-pass membrane protein</topology>
    </subcellularLocation>
</comment>
<feature type="transmembrane region" description="Helical" evidence="6">
    <location>
        <begin position="681"/>
        <end position="705"/>
    </location>
</feature>
<reference evidence="9 10" key="1">
    <citation type="submission" date="2019-03" db="EMBL/GenBank/DDBJ databases">
        <title>Genomic Encyclopedia of Type Strains, Phase IV (KMG-IV): sequencing the most valuable type-strain genomes for metagenomic binning, comparative biology and taxonomic classification.</title>
        <authorList>
            <person name="Goeker M."/>
        </authorList>
    </citation>
    <scope>NUCLEOTIDE SEQUENCE [LARGE SCALE GENOMIC DNA]</scope>
    <source>
        <strain evidence="9 10">DSM 100059</strain>
    </source>
</reference>
<dbReference type="Pfam" id="PF02687">
    <property type="entry name" value="FtsX"/>
    <property type="match status" value="2"/>
</dbReference>
<dbReference type="InterPro" id="IPR025857">
    <property type="entry name" value="MacB_PCD"/>
</dbReference>
<accession>A0A4R8DGV1</accession>
<dbReference type="InterPro" id="IPR003838">
    <property type="entry name" value="ABC3_permease_C"/>
</dbReference>
<dbReference type="OrthoDB" id="5933722at2"/>
<proteinExistence type="predicted"/>
<feature type="transmembrane region" description="Helical" evidence="6">
    <location>
        <begin position="21"/>
        <end position="42"/>
    </location>
</feature>
<feature type="domain" description="MacB-like periplasmic core" evidence="8">
    <location>
        <begin position="20"/>
        <end position="250"/>
    </location>
</feature>
<keyword evidence="5 6" id="KW-0472">Membrane</keyword>
<evidence type="ECO:0000313" key="10">
    <source>
        <dbReference type="Proteomes" id="UP000294498"/>
    </source>
</evidence>
<evidence type="ECO:0000256" key="1">
    <source>
        <dbReference type="ARBA" id="ARBA00004651"/>
    </source>
</evidence>
<feature type="transmembrane region" description="Helical" evidence="6">
    <location>
        <begin position="735"/>
        <end position="753"/>
    </location>
</feature>
<dbReference type="Pfam" id="PF12704">
    <property type="entry name" value="MacB_PCD"/>
    <property type="match status" value="2"/>
</dbReference>
<feature type="transmembrane region" description="Helical" evidence="6">
    <location>
        <begin position="388"/>
        <end position="416"/>
    </location>
</feature>
<dbReference type="GO" id="GO:0005886">
    <property type="term" value="C:plasma membrane"/>
    <property type="evidence" value="ECO:0007669"/>
    <property type="project" value="UniProtKB-SubCell"/>
</dbReference>
<comment type="caution">
    <text evidence="9">The sequence shown here is derived from an EMBL/GenBank/DDBJ whole genome shotgun (WGS) entry which is preliminary data.</text>
</comment>
<evidence type="ECO:0000259" key="8">
    <source>
        <dbReference type="Pfam" id="PF12704"/>
    </source>
</evidence>
<name>A0A4R8DGV1_9BACT</name>
<dbReference type="Proteomes" id="UP000294498">
    <property type="component" value="Unassembled WGS sequence"/>
</dbReference>
<dbReference type="PANTHER" id="PTHR30572">
    <property type="entry name" value="MEMBRANE COMPONENT OF TRANSPORTER-RELATED"/>
    <property type="match status" value="1"/>
</dbReference>
<keyword evidence="2" id="KW-1003">Cell membrane</keyword>
<feature type="transmembrane region" description="Helical" evidence="6">
    <location>
        <begin position="765"/>
        <end position="787"/>
    </location>
</feature>
<evidence type="ECO:0000313" key="9">
    <source>
        <dbReference type="EMBL" id="TDW96909.1"/>
    </source>
</evidence>
<evidence type="ECO:0000256" key="3">
    <source>
        <dbReference type="ARBA" id="ARBA00022692"/>
    </source>
</evidence>
<evidence type="ECO:0000259" key="7">
    <source>
        <dbReference type="Pfam" id="PF02687"/>
    </source>
</evidence>
<evidence type="ECO:0000256" key="5">
    <source>
        <dbReference type="ARBA" id="ARBA00023136"/>
    </source>
</evidence>
<organism evidence="9 10">
    <name type="scientific">Dinghuibacter silviterrae</name>
    <dbReference type="NCBI Taxonomy" id="1539049"/>
    <lineage>
        <taxon>Bacteria</taxon>
        <taxon>Pseudomonadati</taxon>
        <taxon>Bacteroidota</taxon>
        <taxon>Chitinophagia</taxon>
        <taxon>Chitinophagales</taxon>
        <taxon>Chitinophagaceae</taxon>
        <taxon>Dinghuibacter</taxon>
    </lineage>
</organism>
<feature type="transmembrane region" description="Helical" evidence="6">
    <location>
        <begin position="296"/>
        <end position="318"/>
    </location>
</feature>